<dbReference type="Ensembl" id="ENSPKIT00000006402.1">
    <property type="protein sequence ID" value="ENSPKIP00000025665.1"/>
    <property type="gene ID" value="ENSPKIG00000008458.1"/>
</dbReference>
<feature type="transmembrane region" description="Helical" evidence="7">
    <location>
        <begin position="35"/>
        <end position="54"/>
    </location>
</feature>
<dbReference type="InterPro" id="IPR050339">
    <property type="entry name" value="CC_SR_Kinase"/>
</dbReference>
<evidence type="ECO:0000256" key="3">
    <source>
        <dbReference type="ARBA" id="ARBA00022679"/>
    </source>
</evidence>
<feature type="domain" description="Protein kinase" evidence="8">
    <location>
        <begin position="1"/>
        <end position="192"/>
    </location>
</feature>
<keyword evidence="2" id="KW-0723">Serine/threonine-protein kinase</keyword>
<dbReference type="GO" id="GO:0005524">
    <property type="term" value="F:ATP binding"/>
    <property type="evidence" value="ECO:0007669"/>
    <property type="project" value="UniProtKB-KW"/>
</dbReference>
<keyword evidence="6" id="KW-0067">ATP-binding</keyword>
<dbReference type="SUPFAM" id="SSF56112">
    <property type="entry name" value="Protein kinase-like (PK-like)"/>
    <property type="match status" value="1"/>
</dbReference>
<sequence length="205" mass="22854">MKHSAQKATNLQKMTIMKIKVLNPFHYHIKAHDHLLLLCGAFPYLISIMTCFVFQPRNIFLHGSDCHVKIGDFGLACRDIIVDAQDCEPSASCSFHTTGVGTFVYAAPEQLKGSNYDSKSDMYSMGIVAVELFQPFGTEMERVHTLENVRRGKVPSGFSERWPTLSGYISQLTSPEPCQRPSAAHLLQSELFDGKSRVSLLISQA</sequence>
<keyword evidence="10" id="KW-1185">Reference proteome</keyword>
<evidence type="ECO:0000256" key="4">
    <source>
        <dbReference type="ARBA" id="ARBA00022741"/>
    </source>
</evidence>
<dbReference type="EC" id="2.7.11.1" evidence="1"/>
<proteinExistence type="predicted"/>
<dbReference type="GO" id="GO:0005737">
    <property type="term" value="C:cytoplasm"/>
    <property type="evidence" value="ECO:0007669"/>
    <property type="project" value="TreeGrafter"/>
</dbReference>
<dbReference type="SMART" id="SM00220">
    <property type="entry name" value="S_TKc"/>
    <property type="match status" value="1"/>
</dbReference>
<dbReference type="AlphaFoldDB" id="A0A3B3S681"/>
<reference evidence="9" key="2">
    <citation type="submission" date="2025-09" db="UniProtKB">
        <authorList>
            <consortium name="Ensembl"/>
        </authorList>
    </citation>
    <scope>IDENTIFICATION</scope>
</reference>
<keyword evidence="5" id="KW-0418">Kinase</keyword>
<name>A0A3B3S681_9TELE</name>
<evidence type="ECO:0000256" key="6">
    <source>
        <dbReference type="ARBA" id="ARBA00022840"/>
    </source>
</evidence>
<dbReference type="PROSITE" id="PS50011">
    <property type="entry name" value="PROTEIN_KINASE_DOM"/>
    <property type="match status" value="1"/>
</dbReference>
<keyword evidence="3" id="KW-0808">Transferase</keyword>
<evidence type="ECO:0000256" key="1">
    <source>
        <dbReference type="ARBA" id="ARBA00012513"/>
    </source>
</evidence>
<keyword evidence="7" id="KW-1133">Transmembrane helix</keyword>
<keyword evidence="4" id="KW-0547">Nucleotide-binding</keyword>
<dbReference type="STRING" id="1676925.ENSPKIP00000025665"/>
<dbReference type="PANTHER" id="PTHR11042:SF160">
    <property type="entry name" value="EUKARYOTIC TRANSLATION INITIATION FACTOR 2-ALPHA KINASE 1"/>
    <property type="match status" value="1"/>
</dbReference>
<evidence type="ECO:0000256" key="2">
    <source>
        <dbReference type="ARBA" id="ARBA00022527"/>
    </source>
</evidence>
<dbReference type="GO" id="GO:0005634">
    <property type="term" value="C:nucleus"/>
    <property type="evidence" value="ECO:0007669"/>
    <property type="project" value="TreeGrafter"/>
</dbReference>
<evidence type="ECO:0000256" key="7">
    <source>
        <dbReference type="SAM" id="Phobius"/>
    </source>
</evidence>
<evidence type="ECO:0000259" key="8">
    <source>
        <dbReference type="PROSITE" id="PS50011"/>
    </source>
</evidence>
<dbReference type="GO" id="GO:0004694">
    <property type="term" value="F:eukaryotic translation initiation factor 2alpha kinase activity"/>
    <property type="evidence" value="ECO:0007669"/>
    <property type="project" value="TreeGrafter"/>
</dbReference>
<accession>A0A3B3S681</accession>
<dbReference type="Proteomes" id="UP000261540">
    <property type="component" value="Unplaced"/>
</dbReference>
<dbReference type="InterPro" id="IPR011009">
    <property type="entry name" value="Kinase-like_dom_sf"/>
</dbReference>
<keyword evidence="7" id="KW-0472">Membrane</keyword>
<dbReference type="GeneTree" id="ENSGT00940000157605"/>
<dbReference type="PANTHER" id="PTHR11042">
    <property type="entry name" value="EUKARYOTIC TRANSLATION INITIATION FACTOR 2-ALPHA KINASE EIF2-ALPHA KINASE -RELATED"/>
    <property type="match status" value="1"/>
</dbReference>
<protein>
    <recommendedName>
        <fullName evidence="1">non-specific serine/threonine protein kinase</fullName>
        <ecNumber evidence="1">2.7.11.1</ecNumber>
    </recommendedName>
</protein>
<dbReference type="Gene3D" id="1.10.510.10">
    <property type="entry name" value="Transferase(Phosphotransferase) domain 1"/>
    <property type="match status" value="1"/>
</dbReference>
<dbReference type="InterPro" id="IPR000719">
    <property type="entry name" value="Prot_kinase_dom"/>
</dbReference>
<evidence type="ECO:0000256" key="5">
    <source>
        <dbReference type="ARBA" id="ARBA00022777"/>
    </source>
</evidence>
<organism evidence="9 10">
    <name type="scientific">Paramormyrops kingsleyae</name>
    <dbReference type="NCBI Taxonomy" id="1676925"/>
    <lineage>
        <taxon>Eukaryota</taxon>
        <taxon>Metazoa</taxon>
        <taxon>Chordata</taxon>
        <taxon>Craniata</taxon>
        <taxon>Vertebrata</taxon>
        <taxon>Euteleostomi</taxon>
        <taxon>Actinopterygii</taxon>
        <taxon>Neopterygii</taxon>
        <taxon>Teleostei</taxon>
        <taxon>Osteoglossocephala</taxon>
        <taxon>Osteoglossomorpha</taxon>
        <taxon>Osteoglossiformes</taxon>
        <taxon>Mormyridae</taxon>
        <taxon>Paramormyrops</taxon>
    </lineage>
</organism>
<keyword evidence="7" id="KW-0812">Transmembrane</keyword>
<reference evidence="9" key="1">
    <citation type="submission" date="2025-08" db="UniProtKB">
        <authorList>
            <consortium name="Ensembl"/>
        </authorList>
    </citation>
    <scope>IDENTIFICATION</scope>
</reference>
<evidence type="ECO:0000313" key="9">
    <source>
        <dbReference type="Ensembl" id="ENSPKIP00000025665.1"/>
    </source>
</evidence>
<evidence type="ECO:0000313" key="10">
    <source>
        <dbReference type="Proteomes" id="UP000261540"/>
    </source>
</evidence>
<dbReference type="Pfam" id="PF00069">
    <property type="entry name" value="Pkinase"/>
    <property type="match status" value="1"/>
</dbReference>